<reference evidence="3" key="1">
    <citation type="submission" date="2016-10" db="EMBL/GenBank/DDBJ databases">
        <authorList>
            <person name="Varghese N."/>
            <person name="Submissions S."/>
        </authorList>
    </citation>
    <scope>NUCLEOTIDE SEQUENCE [LARGE SCALE GENOMIC DNA]</scope>
    <source>
        <strain evidence="3">DSM 44260</strain>
    </source>
</reference>
<evidence type="ECO:0000313" key="3">
    <source>
        <dbReference type="Proteomes" id="UP000199051"/>
    </source>
</evidence>
<feature type="domain" description="Tetracyclin repressor-like C-terminal group 31" evidence="1">
    <location>
        <begin position="3"/>
        <end position="75"/>
    </location>
</feature>
<organism evidence="2 3">
    <name type="scientific">Actinokineospora terrae</name>
    <dbReference type="NCBI Taxonomy" id="155974"/>
    <lineage>
        <taxon>Bacteria</taxon>
        <taxon>Bacillati</taxon>
        <taxon>Actinomycetota</taxon>
        <taxon>Actinomycetes</taxon>
        <taxon>Pseudonocardiales</taxon>
        <taxon>Pseudonocardiaceae</taxon>
        <taxon>Actinokineospora</taxon>
    </lineage>
</organism>
<dbReference type="AlphaFoldDB" id="A0A1H9Q4Z3"/>
<dbReference type="InterPro" id="IPR041583">
    <property type="entry name" value="TetR_C_31"/>
</dbReference>
<keyword evidence="3" id="KW-1185">Reference proteome</keyword>
<dbReference type="Pfam" id="PF17940">
    <property type="entry name" value="TetR_C_31"/>
    <property type="match status" value="1"/>
</dbReference>
<evidence type="ECO:0000313" key="2">
    <source>
        <dbReference type="EMBL" id="SER54923.1"/>
    </source>
</evidence>
<name>A0A1H9Q4Z3_9PSEU</name>
<proteinExistence type="predicted"/>
<evidence type="ECO:0000259" key="1">
    <source>
        <dbReference type="Pfam" id="PF17940"/>
    </source>
</evidence>
<dbReference type="EMBL" id="FOGI01000004">
    <property type="protein sequence ID" value="SER54923.1"/>
    <property type="molecule type" value="Genomic_DNA"/>
</dbReference>
<dbReference type="Proteomes" id="UP000199051">
    <property type="component" value="Unassembled WGS sequence"/>
</dbReference>
<accession>A0A1H9Q4Z3</accession>
<dbReference type="Gene3D" id="1.10.357.10">
    <property type="entry name" value="Tetracycline Repressor, domain 2"/>
    <property type="match status" value="1"/>
</dbReference>
<gene>
    <name evidence="2" type="ORF">SAMN04487818_10468</name>
</gene>
<sequence>MVEAELYLAATHRPELRPLADCWRTALVDVLTLRYPPDRSRAAAVFLDGVLLDVLSNATPLEPAAVAAALRDLLGPGERAGSGERAG</sequence>
<protein>
    <recommendedName>
        <fullName evidence="1">Tetracyclin repressor-like C-terminal group 31 domain-containing protein</fullName>
    </recommendedName>
</protein>